<protein>
    <submittedName>
        <fullName evidence="6">Phospholipase A2 inhibitor and Ly6/PLAUR domain-containing protein-like</fullName>
    </submittedName>
</protein>
<comment type="subcellular location">
    <subcellularLocation>
        <location evidence="1">Secreted</location>
    </subcellularLocation>
</comment>
<reference evidence="6" key="1">
    <citation type="submission" date="2025-08" db="UniProtKB">
        <authorList>
            <consortium name="RefSeq"/>
        </authorList>
    </citation>
    <scope>IDENTIFICATION</scope>
</reference>
<evidence type="ECO:0000313" key="5">
    <source>
        <dbReference type="Proteomes" id="UP000515156"/>
    </source>
</evidence>
<dbReference type="InterPro" id="IPR045860">
    <property type="entry name" value="Snake_toxin-like_sf"/>
</dbReference>
<dbReference type="Proteomes" id="UP000515156">
    <property type="component" value="Chromosome 8"/>
</dbReference>
<accession>A0A6P7YWU0</accession>
<dbReference type="GO" id="GO:0005576">
    <property type="term" value="C:extracellular region"/>
    <property type="evidence" value="ECO:0007669"/>
    <property type="project" value="UniProtKB-SubCell"/>
</dbReference>
<dbReference type="PANTHER" id="PTHR20914:SF9">
    <property type="entry name" value="COILED, ISOFORM A"/>
    <property type="match status" value="1"/>
</dbReference>
<dbReference type="KEGG" id="muo:115476676"/>
<keyword evidence="3" id="KW-0732">Signal</keyword>
<name>A0A6P7YWU0_9AMPH</name>
<evidence type="ECO:0000313" key="6">
    <source>
        <dbReference type="RefSeq" id="XP_030069046.1"/>
    </source>
</evidence>
<dbReference type="GO" id="GO:0019834">
    <property type="term" value="F:phospholipase A2 inhibitor activity"/>
    <property type="evidence" value="ECO:0007669"/>
    <property type="project" value="UniProtKB-KW"/>
</dbReference>
<dbReference type="InParanoid" id="A0A6P7YWU0"/>
<dbReference type="PANTHER" id="PTHR20914">
    <property type="entry name" value="LY6/PLAUR DOMAIN-CONTAINING PROTEIN 8"/>
    <property type="match status" value="1"/>
</dbReference>
<organism evidence="5 6">
    <name type="scientific">Microcaecilia unicolor</name>
    <dbReference type="NCBI Taxonomy" id="1415580"/>
    <lineage>
        <taxon>Eukaryota</taxon>
        <taxon>Metazoa</taxon>
        <taxon>Chordata</taxon>
        <taxon>Craniata</taxon>
        <taxon>Vertebrata</taxon>
        <taxon>Euteleostomi</taxon>
        <taxon>Amphibia</taxon>
        <taxon>Gymnophiona</taxon>
        <taxon>Siphonopidae</taxon>
        <taxon>Microcaecilia</taxon>
    </lineage>
</organism>
<dbReference type="OrthoDB" id="9907178at2759"/>
<dbReference type="RefSeq" id="XP_030069046.1">
    <property type="nucleotide sequence ID" value="XM_030213186.1"/>
</dbReference>
<keyword evidence="2" id="KW-0964">Secreted</keyword>
<dbReference type="CDD" id="cd23572">
    <property type="entry name" value="TFP_LU_ECD_PINLYP_rpt2"/>
    <property type="match status" value="1"/>
</dbReference>
<dbReference type="AlphaFoldDB" id="A0A6P7YWU0"/>
<feature type="chain" id="PRO_5028079906" evidence="3">
    <location>
        <begin position="21"/>
        <end position="214"/>
    </location>
</feature>
<evidence type="ECO:0000256" key="3">
    <source>
        <dbReference type="SAM" id="SignalP"/>
    </source>
</evidence>
<dbReference type="GeneID" id="115476676"/>
<dbReference type="Gene3D" id="2.10.60.10">
    <property type="entry name" value="CD59"/>
    <property type="match status" value="2"/>
</dbReference>
<keyword evidence="6" id="KW-0593">Phospholipase A2 inhibitor</keyword>
<proteinExistence type="predicted"/>
<dbReference type="FunCoup" id="A0A6P7YWU0">
    <property type="interactions" value="1"/>
</dbReference>
<evidence type="ECO:0000259" key="4">
    <source>
        <dbReference type="Pfam" id="PF00021"/>
    </source>
</evidence>
<gene>
    <name evidence="6" type="primary">LOC115476676</name>
</gene>
<evidence type="ECO:0000256" key="1">
    <source>
        <dbReference type="ARBA" id="ARBA00004613"/>
    </source>
</evidence>
<dbReference type="SUPFAM" id="SSF57302">
    <property type="entry name" value="Snake toxin-like"/>
    <property type="match status" value="1"/>
</dbReference>
<keyword evidence="5" id="KW-1185">Reference proteome</keyword>
<feature type="signal peptide" evidence="3">
    <location>
        <begin position="1"/>
        <end position="20"/>
    </location>
</feature>
<feature type="domain" description="UPAR/Ly6" evidence="4">
    <location>
        <begin position="20"/>
        <end position="101"/>
    </location>
</feature>
<dbReference type="InterPro" id="IPR050918">
    <property type="entry name" value="CNF-like_PLA2_Inhibitor"/>
</dbReference>
<dbReference type="InterPro" id="IPR016054">
    <property type="entry name" value="LY6_UPA_recep-like"/>
</dbReference>
<sequence length="214" mass="23235">MRSFLTSICILSALVATGNSLICERCTNLHGASCTGVSETCGASKSLCIATLKETFMESHKRQIFEKACGRKENCWNSSMTAGNFRVTVNTLCCTSDLCNNGKPKLLSVNTTLNGQTCPSCFSSMNANSCDEEETMSCRGEETECIQFDVVKRGFVTELRGCATEQMSDSRGKAAFPEKSIHVINFSKSNCSTQLQCSLFLPAAVGFLLLKLFS</sequence>
<evidence type="ECO:0000256" key="2">
    <source>
        <dbReference type="ARBA" id="ARBA00022525"/>
    </source>
</evidence>
<dbReference type="Pfam" id="PF00021">
    <property type="entry name" value="UPAR_LY6"/>
    <property type="match status" value="2"/>
</dbReference>
<feature type="domain" description="UPAR/Ly6" evidence="4">
    <location>
        <begin position="115"/>
        <end position="191"/>
    </location>
</feature>